<evidence type="ECO:0000313" key="1">
    <source>
        <dbReference type="EMBL" id="STY24111.1"/>
    </source>
</evidence>
<dbReference type="AlphaFoldDB" id="A0A378LJ49"/>
<protein>
    <submittedName>
        <fullName evidence="1">Uncharacterized protein</fullName>
    </submittedName>
</protein>
<proteinExistence type="predicted"/>
<sequence length="48" mass="5606">MIENYELTPYDKSKIKEIDDQDIGCLFNNSKVRETLLQKRLLGPFTST</sequence>
<gene>
    <name evidence="1" type="ORF">NCTC11991_02727</name>
</gene>
<evidence type="ECO:0000313" key="2">
    <source>
        <dbReference type="Proteomes" id="UP000255110"/>
    </source>
</evidence>
<organism evidence="1 2">
    <name type="scientific">Legionella steigerwaltii</name>
    <dbReference type="NCBI Taxonomy" id="460"/>
    <lineage>
        <taxon>Bacteria</taxon>
        <taxon>Pseudomonadati</taxon>
        <taxon>Pseudomonadota</taxon>
        <taxon>Gammaproteobacteria</taxon>
        <taxon>Legionellales</taxon>
        <taxon>Legionellaceae</taxon>
        <taxon>Legionella</taxon>
    </lineage>
</organism>
<name>A0A378LJ49_9GAMM</name>
<dbReference type="Proteomes" id="UP000255110">
    <property type="component" value="Unassembled WGS sequence"/>
</dbReference>
<dbReference type="EMBL" id="UGOY01000001">
    <property type="protein sequence ID" value="STY24111.1"/>
    <property type="molecule type" value="Genomic_DNA"/>
</dbReference>
<accession>A0A378LJ49</accession>
<reference evidence="1 2" key="1">
    <citation type="submission" date="2018-06" db="EMBL/GenBank/DDBJ databases">
        <authorList>
            <consortium name="Pathogen Informatics"/>
            <person name="Doyle S."/>
        </authorList>
    </citation>
    <scope>NUCLEOTIDE SEQUENCE [LARGE SCALE GENOMIC DNA]</scope>
    <source>
        <strain evidence="1 2">NCTC11991</strain>
    </source>
</reference>